<keyword evidence="3" id="KW-1185">Reference proteome</keyword>
<dbReference type="AlphaFoldDB" id="A0AAE0X8T8"/>
<organism evidence="2 3">
    <name type="scientific">Podospora appendiculata</name>
    <dbReference type="NCBI Taxonomy" id="314037"/>
    <lineage>
        <taxon>Eukaryota</taxon>
        <taxon>Fungi</taxon>
        <taxon>Dikarya</taxon>
        <taxon>Ascomycota</taxon>
        <taxon>Pezizomycotina</taxon>
        <taxon>Sordariomycetes</taxon>
        <taxon>Sordariomycetidae</taxon>
        <taxon>Sordariales</taxon>
        <taxon>Podosporaceae</taxon>
        <taxon>Podospora</taxon>
    </lineage>
</organism>
<accession>A0AAE0X8T8</accession>
<protein>
    <submittedName>
        <fullName evidence="2">Uncharacterized protein</fullName>
    </submittedName>
</protein>
<dbReference type="Proteomes" id="UP001270362">
    <property type="component" value="Unassembled WGS sequence"/>
</dbReference>
<reference evidence="2" key="1">
    <citation type="journal article" date="2023" name="Mol. Phylogenet. Evol.">
        <title>Genome-scale phylogeny and comparative genomics of the fungal order Sordariales.</title>
        <authorList>
            <person name="Hensen N."/>
            <person name="Bonometti L."/>
            <person name="Westerberg I."/>
            <person name="Brannstrom I.O."/>
            <person name="Guillou S."/>
            <person name="Cros-Aarteil S."/>
            <person name="Calhoun S."/>
            <person name="Haridas S."/>
            <person name="Kuo A."/>
            <person name="Mondo S."/>
            <person name="Pangilinan J."/>
            <person name="Riley R."/>
            <person name="LaButti K."/>
            <person name="Andreopoulos B."/>
            <person name="Lipzen A."/>
            <person name="Chen C."/>
            <person name="Yan M."/>
            <person name="Daum C."/>
            <person name="Ng V."/>
            <person name="Clum A."/>
            <person name="Steindorff A."/>
            <person name="Ohm R.A."/>
            <person name="Martin F."/>
            <person name="Silar P."/>
            <person name="Natvig D.O."/>
            <person name="Lalanne C."/>
            <person name="Gautier V."/>
            <person name="Ament-Velasquez S.L."/>
            <person name="Kruys A."/>
            <person name="Hutchinson M.I."/>
            <person name="Powell A.J."/>
            <person name="Barry K."/>
            <person name="Miller A.N."/>
            <person name="Grigoriev I.V."/>
            <person name="Debuchy R."/>
            <person name="Gladieux P."/>
            <person name="Hiltunen Thoren M."/>
            <person name="Johannesson H."/>
        </authorList>
    </citation>
    <scope>NUCLEOTIDE SEQUENCE</scope>
    <source>
        <strain evidence="2">CBS 314.62</strain>
    </source>
</reference>
<evidence type="ECO:0000313" key="3">
    <source>
        <dbReference type="Proteomes" id="UP001270362"/>
    </source>
</evidence>
<name>A0AAE0X8T8_9PEZI</name>
<comment type="caution">
    <text evidence="2">The sequence shown here is derived from an EMBL/GenBank/DDBJ whole genome shotgun (WGS) entry which is preliminary data.</text>
</comment>
<dbReference type="EMBL" id="JAULSO010000002">
    <property type="protein sequence ID" value="KAK3688107.1"/>
    <property type="molecule type" value="Genomic_DNA"/>
</dbReference>
<proteinExistence type="predicted"/>
<evidence type="ECO:0000313" key="2">
    <source>
        <dbReference type="EMBL" id="KAK3688107.1"/>
    </source>
</evidence>
<gene>
    <name evidence="2" type="ORF">B0T22DRAFT_144955</name>
</gene>
<evidence type="ECO:0000256" key="1">
    <source>
        <dbReference type="SAM" id="MobiDB-lite"/>
    </source>
</evidence>
<sequence length="265" mass="28392">MMGPAQKNRVVGGWELPKDSASAAICAGADSTAFPIQEAPACLGWPGLVYRADVKRGHPYTDAAVHQGQRPEGSRGESRGHGLGIVQRVKPVSGPARRCRSGTYLGGIRKGSRRIWKLRKSPAAQPRLENASCRSVHGSSIDGPCRAAKDPPPPSPSPFLGQHRLLVSDHGNCSGCCHAYAEEQTCAGSGSANKRGTGNSSLHRRLCGLFDSCLPTRQPASLDVRIRGSCKDASPIVRLRRLSRSVGKSLATWVPRCRMRSLQML</sequence>
<feature type="region of interest" description="Disordered" evidence="1">
    <location>
        <begin position="62"/>
        <end position="84"/>
    </location>
</feature>
<reference evidence="2" key="2">
    <citation type="submission" date="2023-06" db="EMBL/GenBank/DDBJ databases">
        <authorList>
            <consortium name="Lawrence Berkeley National Laboratory"/>
            <person name="Haridas S."/>
            <person name="Hensen N."/>
            <person name="Bonometti L."/>
            <person name="Westerberg I."/>
            <person name="Brannstrom I.O."/>
            <person name="Guillou S."/>
            <person name="Cros-Aarteil S."/>
            <person name="Calhoun S."/>
            <person name="Kuo A."/>
            <person name="Mondo S."/>
            <person name="Pangilinan J."/>
            <person name="Riley R."/>
            <person name="Labutti K."/>
            <person name="Andreopoulos B."/>
            <person name="Lipzen A."/>
            <person name="Chen C."/>
            <person name="Yanf M."/>
            <person name="Daum C."/>
            <person name="Ng V."/>
            <person name="Clum A."/>
            <person name="Steindorff A."/>
            <person name="Ohm R."/>
            <person name="Martin F."/>
            <person name="Silar P."/>
            <person name="Natvig D."/>
            <person name="Lalanne C."/>
            <person name="Gautier V."/>
            <person name="Ament-Velasquez S.L."/>
            <person name="Kruys A."/>
            <person name="Hutchinson M.I."/>
            <person name="Powell A.J."/>
            <person name="Barry K."/>
            <person name="Miller A.N."/>
            <person name="Grigoriev I.V."/>
            <person name="Debuchy R."/>
            <person name="Gladieux P."/>
            <person name="Thoren M.H."/>
            <person name="Johannesson H."/>
        </authorList>
    </citation>
    <scope>NUCLEOTIDE SEQUENCE</scope>
    <source>
        <strain evidence="2">CBS 314.62</strain>
    </source>
</reference>